<protein>
    <submittedName>
        <fullName evidence="1">Uncharacterized protein</fullName>
    </submittedName>
</protein>
<accession>A0ABX9AY84</accession>
<gene>
    <name evidence="1" type="ORF">K5H97_15510</name>
</gene>
<dbReference type="Proteomes" id="UP000825591">
    <property type="component" value="Chromosome"/>
</dbReference>
<evidence type="ECO:0000313" key="1">
    <source>
        <dbReference type="EMBL" id="QZP24248.1"/>
    </source>
</evidence>
<proteinExistence type="predicted"/>
<dbReference type="RefSeq" id="WP_036986266.1">
    <property type="nucleotide sequence ID" value="NZ_CP081966.1"/>
</dbReference>
<reference evidence="1 2" key="1">
    <citation type="submission" date="2021-08" db="EMBL/GenBank/DDBJ databases">
        <title>Bactericidal Effect of Pseudomonas oryziphila sp. nov., a novel Pseudomonas Species Against Xanthomonas oryzae Reduces Disease Severity of Bacterial Leaf Streak of Rice.</title>
        <authorList>
            <person name="Yang R."/>
            <person name="Li S."/>
            <person name="Li Y."/>
            <person name="Yan Y."/>
            <person name="Fang Y."/>
            <person name="Zou L."/>
            <person name="Chen G."/>
        </authorList>
    </citation>
    <scope>NUCLEOTIDE SEQUENCE [LARGE SCALE GENOMIC DNA]</scope>
    <source>
        <strain evidence="1 2">DSM 17497</strain>
    </source>
</reference>
<dbReference type="EMBL" id="CP081966">
    <property type="protein sequence ID" value="QZP24248.1"/>
    <property type="molecule type" value="Genomic_DNA"/>
</dbReference>
<evidence type="ECO:0000313" key="2">
    <source>
        <dbReference type="Proteomes" id="UP000825591"/>
    </source>
</evidence>
<name>A0ABX9AY84_9PSED</name>
<keyword evidence="2" id="KW-1185">Reference proteome</keyword>
<organism evidence="1 2">
    <name type="scientific">Pseudomonas mosselii</name>
    <dbReference type="NCBI Taxonomy" id="78327"/>
    <lineage>
        <taxon>Bacteria</taxon>
        <taxon>Pseudomonadati</taxon>
        <taxon>Pseudomonadota</taxon>
        <taxon>Gammaproteobacteria</taxon>
        <taxon>Pseudomonadales</taxon>
        <taxon>Pseudomonadaceae</taxon>
        <taxon>Pseudomonas</taxon>
    </lineage>
</organism>
<sequence>MNSQQKQLCQQLAALSSEQAVEWLMKTYSLESMEYGEALLLIPHRSWKRSDQRRLASYYFKKIPFSSARGYEVFSSFMSVKTFIECVRDNLPANTSDRALLLYYLTPVLGKAAKNESDRLLVRGFLSEVGSCD</sequence>